<reference evidence="2" key="1">
    <citation type="submission" date="2017-01" db="EMBL/GenBank/DDBJ databases">
        <authorList>
            <person name="Wolfgang W.J."/>
            <person name="Cole J."/>
            <person name="Wroblewski D."/>
            <person name="Mcginnis J."/>
            <person name="Musser K.A."/>
        </authorList>
    </citation>
    <scope>NUCLEOTIDE SEQUENCE [LARGE SCALE GENOMIC DNA]</scope>
    <source>
        <strain evidence="2">DSM 19151</strain>
    </source>
</reference>
<keyword evidence="2" id="KW-1185">Reference proteome</keyword>
<dbReference type="EMBL" id="MTBO01000005">
    <property type="protein sequence ID" value="OSI18037.1"/>
    <property type="molecule type" value="Genomic_DNA"/>
</dbReference>
<proteinExistence type="predicted"/>
<protein>
    <recommendedName>
        <fullName evidence="3">UDP-N-acetylglucosamine-peptide N-acetylglucosaminyltransferase</fullName>
    </recommendedName>
</protein>
<organism evidence="1 2">
    <name type="scientific">Neisseria dentiae</name>
    <dbReference type="NCBI Taxonomy" id="194197"/>
    <lineage>
        <taxon>Bacteria</taxon>
        <taxon>Pseudomonadati</taxon>
        <taxon>Pseudomonadota</taxon>
        <taxon>Betaproteobacteria</taxon>
        <taxon>Neisseriales</taxon>
        <taxon>Neisseriaceae</taxon>
        <taxon>Neisseria</taxon>
    </lineage>
</organism>
<gene>
    <name evidence="1" type="ORF">BWD09_03455</name>
</gene>
<name>A0A1X3DEX5_9NEIS</name>
<dbReference type="GeneID" id="94582030"/>
<dbReference type="Proteomes" id="UP000193118">
    <property type="component" value="Unassembled WGS sequence"/>
</dbReference>
<dbReference type="SUPFAM" id="SSF81901">
    <property type="entry name" value="HCP-like"/>
    <property type="match status" value="1"/>
</dbReference>
<comment type="caution">
    <text evidence="1">The sequence shown here is derived from an EMBL/GenBank/DDBJ whole genome shotgun (WGS) entry which is preliminary data.</text>
</comment>
<sequence length="627" mass="72064">MTTDDLIKEGAELFDAQKYTEAIQKLNKAWHSISDKATHLQQQNDVQFWLGHCYLEQALQTKEITLFGQAREHFQKQLALAEQLDGDNNIQEQTYAQHGLGRCSLEQALQTKDAALFDQAREHFQKQLALAEQLAGNNGIQQQINAQSWLGRCYLEQALQTKDAALFDQAREHFQKRLALAEQLDGNNSIQEQVYVQALLGHCYLKQTKLETSPDKEKIAQSKKHFDQALQLLGKIESSVLDRELEPVIKRRLRELDFIAEKYADYFNSKQQYIQEQLPRYLDGRLKENLAAVLAVLSISPIEFDKPLAHYTSPTVCEKLLGIGQKQENQAKIAVSKMRMNSSTYMNDPYEGRSLSDFLGIHEAALENLTECSPHNAFFACFSARINDLNQFRLYGKVSNTEASGCCLVFNKNGDWIQEPDIAASYRQLNSGGLGVDNIKEAADIQMPSENLPLYQIAYIFYSEEYTQHDEYDVMDSDENFGIRLKPISDNKKWHKVRAKRLQTALNHLREYFQDAVQKKEKSQENKAVLEYIRYLFKDYAFRDEEEFRLLKIEESGSDKVQYCHITNTAFLEYGDICGKLDEVILGTNYERTPDGLKVEVFRHLLKRKKPNIKVSHSSLPINPAGR</sequence>
<dbReference type="RefSeq" id="WP_085365344.1">
    <property type="nucleotide sequence ID" value="NZ_CAUJPZ010000007.1"/>
</dbReference>
<evidence type="ECO:0000313" key="1">
    <source>
        <dbReference type="EMBL" id="OSI18037.1"/>
    </source>
</evidence>
<accession>A0A1X3DEX5</accession>
<dbReference type="AlphaFoldDB" id="A0A1X3DEX5"/>
<dbReference type="STRING" id="194197.BWD09_03455"/>
<dbReference type="Gene3D" id="1.25.40.10">
    <property type="entry name" value="Tetratricopeptide repeat domain"/>
    <property type="match status" value="1"/>
</dbReference>
<evidence type="ECO:0008006" key="3">
    <source>
        <dbReference type="Google" id="ProtNLM"/>
    </source>
</evidence>
<dbReference type="OrthoDB" id="199979at2"/>
<evidence type="ECO:0000313" key="2">
    <source>
        <dbReference type="Proteomes" id="UP000193118"/>
    </source>
</evidence>
<dbReference type="InterPro" id="IPR011990">
    <property type="entry name" value="TPR-like_helical_dom_sf"/>
</dbReference>